<proteinExistence type="predicted"/>
<organism evidence="1 2">
    <name type="scientific">Olea europaea subsp. europaea</name>
    <dbReference type="NCBI Taxonomy" id="158383"/>
    <lineage>
        <taxon>Eukaryota</taxon>
        <taxon>Viridiplantae</taxon>
        <taxon>Streptophyta</taxon>
        <taxon>Embryophyta</taxon>
        <taxon>Tracheophyta</taxon>
        <taxon>Spermatophyta</taxon>
        <taxon>Magnoliopsida</taxon>
        <taxon>eudicotyledons</taxon>
        <taxon>Gunneridae</taxon>
        <taxon>Pentapetalae</taxon>
        <taxon>asterids</taxon>
        <taxon>lamiids</taxon>
        <taxon>Lamiales</taxon>
        <taxon>Oleaceae</taxon>
        <taxon>Oleeae</taxon>
        <taxon>Olea</taxon>
    </lineage>
</organism>
<accession>A0A8S0V0Q7</accession>
<gene>
    <name evidence="1" type="ORF">OLEA9_A101061</name>
</gene>
<dbReference type="Gramene" id="OE9A101061T1">
    <property type="protein sequence ID" value="OE9A101061C1"/>
    <property type="gene ID" value="OE9A101061"/>
</dbReference>
<comment type="caution">
    <text evidence="1">The sequence shown here is derived from an EMBL/GenBank/DDBJ whole genome shotgun (WGS) entry which is preliminary data.</text>
</comment>
<reference evidence="1 2" key="1">
    <citation type="submission" date="2019-12" db="EMBL/GenBank/DDBJ databases">
        <authorList>
            <person name="Alioto T."/>
            <person name="Alioto T."/>
            <person name="Gomez Garrido J."/>
        </authorList>
    </citation>
    <scope>NUCLEOTIDE SEQUENCE [LARGE SCALE GENOMIC DNA]</scope>
</reference>
<protein>
    <submittedName>
        <fullName evidence="1">Uncharacterized protein</fullName>
    </submittedName>
</protein>
<sequence length="107" mass="11676">MDESGCIYKVQGGALEVMKGSLVVMKGLLQKVNNQENDQNGGAGNLKEETADEAEVRRVFDWAKCNKQGKVEMIFCVQDVISKKKVEVVKVATGVGPTNLLTKINFS</sequence>
<dbReference type="EMBL" id="CACTIH010009074">
    <property type="protein sequence ID" value="CAA3022665.1"/>
    <property type="molecule type" value="Genomic_DNA"/>
</dbReference>
<evidence type="ECO:0000313" key="2">
    <source>
        <dbReference type="Proteomes" id="UP000594638"/>
    </source>
</evidence>
<evidence type="ECO:0000313" key="1">
    <source>
        <dbReference type="EMBL" id="CAA3022665.1"/>
    </source>
</evidence>
<dbReference type="Proteomes" id="UP000594638">
    <property type="component" value="Unassembled WGS sequence"/>
</dbReference>
<dbReference type="AlphaFoldDB" id="A0A8S0V0Q7"/>
<name>A0A8S0V0Q7_OLEEU</name>
<keyword evidence="2" id="KW-1185">Reference proteome</keyword>